<dbReference type="Pfam" id="PF13432">
    <property type="entry name" value="TPR_16"/>
    <property type="match status" value="1"/>
</dbReference>
<dbReference type="VEuPathDB" id="FungiDB:H310_03947"/>
<reference evidence="2" key="1">
    <citation type="submission" date="2013-12" db="EMBL/GenBank/DDBJ databases">
        <title>The Genome Sequence of Aphanomyces invadans NJM9701.</title>
        <authorList>
            <consortium name="The Broad Institute Genomics Platform"/>
            <person name="Russ C."/>
            <person name="Tyler B."/>
            <person name="van West P."/>
            <person name="Dieguez-Uribeondo J."/>
            <person name="Young S.K."/>
            <person name="Zeng Q."/>
            <person name="Gargeya S."/>
            <person name="Fitzgerald M."/>
            <person name="Abouelleil A."/>
            <person name="Alvarado L."/>
            <person name="Chapman S.B."/>
            <person name="Gainer-Dewar J."/>
            <person name="Goldberg J."/>
            <person name="Griggs A."/>
            <person name="Gujja S."/>
            <person name="Hansen M."/>
            <person name="Howarth C."/>
            <person name="Imamovic A."/>
            <person name="Ireland A."/>
            <person name="Larimer J."/>
            <person name="McCowan C."/>
            <person name="Murphy C."/>
            <person name="Pearson M."/>
            <person name="Poon T.W."/>
            <person name="Priest M."/>
            <person name="Roberts A."/>
            <person name="Saif S."/>
            <person name="Shea T."/>
            <person name="Sykes S."/>
            <person name="Wortman J."/>
            <person name="Nusbaum C."/>
            <person name="Birren B."/>
        </authorList>
    </citation>
    <scope>NUCLEOTIDE SEQUENCE [LARGE SCALE GENOMIC DNA]</scope>
    <source>
        <strain evidence="2">NJM9701</strain>
    </source>
</reference>
<feature type="repeat" description="TPR" evidence="1">
    <location>
        <begin position="338"/>
        <end position="371"/>
    </location>
</feature>
<keyword evidence="1" id="KW-0802">TPR repeat</keyword>
<name>A0A024UEJ1_9STRA</name>
<proteinExistence type="predicted"/>
<dbReference type="GeneID" id="20080997"/>
<dbReference type="eggNOG" id="ENOG502RMZI">
    <property type="taxonomic scope" value="Eukaryota"/>
</dbReference>
<organism evidence="2">
    <name type="scientific">Aphanomyces invadans</name>
    <dbReference type="NCBI Taxonomy" id="157072"/>
    <lineage>
        <taxon>Eukaryota</taxon>
        <taxon>Sar</taxon>
        <taxon>Stramenopiles</taxon>
        <taxon>Oomycota</taxon>
        <taxon>Saprolegniomycetes</taxon>
        <taxon>Saprolegniales</taxon>
        <taxon>Verrucalvaceae</taxon>
        <taxon>Aphanomyces</taxon>
    </lineage>
</organism>
<sequence length="423" mass="47519">MASQLVPNLYRALLRAAKEFHSYEVEHKCLYAAVRSGSLMPYDGIREDWKQEQSLRSLVDGMTPHETLAWVDLVAAIRSKFRATDVKLPVNERIDRAFSTLRLLGLHNDMVHCHNSKDLFTPKSLELSFQRRDALPMEVLFKVGDIVRVEGVGRGVVCSWHVPRLKYRKCTPKYTILPHIRPNPDSKSAADADDFGDRWRLYHVDETRVTLSRKASPVKNPSLLCYFDGFEGGRHVPCRSLAARYPDDDIDAPKKPAHIPSILDLQNAEEPDLVLYLQSADATVAHIARTVLEAKWMDDAGPTARRDLEAAMEVYATGNKAEGQRRMKAVIKMHPGYVSAVEMLAIAALDNGNAEQSLELFQRVVELKPFHLRGLSGLATSAAKLKRWDVAHASAAKLFRLDPTSSIAKRVLAKVDDAIYYLL</sequence>
<accession>A0A024UEJ1</accession>
<dbReference type="OrthoDB" id="9991317at2759"/>
<dbReference type="InterPro" id="IPR011990">
    <property type="entry name" value="TPR-like_helical_dom_sf"/>
</dbReference>
<dbReference type="SUPFAM" id="SSF48452">
    <property type="entry name" value="TPR-like"/>
    <property type="match status" value="1"/>
</dbReference>
<dbReference type="RefSeq" id="XP_008866257.1">
    <property type="nucleotide sequence ID" value="XM_008868035.1"/>
</dbReference>
<dbReference type="PROSITE" id="PS50005">
    <property type="entry name" value="TPR"/>
    <property type="match status" value="1"/>
</dbReference>
<evidence type="ECO:0000313" key="2">
    <source>
        <dbReference type="EMBL" id="ETW04816.1"/>
    </source>
</evidence>
<dbReference type="EMBL" id="KI913957">
    <property type="protein sequence ID" value="ETW04816.1"/>
    <property type="molecule type" value="Genomic_DNA"/>
</dbReference>
<dbReference type="Gene3D" id="1.25.40.10">
    <property type="entry name" value="Tetratricopeptide repeat domain"/>
    <property type="match status" value="1"/>
</dbReference>
<gene>
    <name evidence="2" type="ORF">H310_03947</name>
</gene>
<dbReference type="AlphaFoldDB" id="A0A024UEJ1"/>
<evidence type="ECO:0000256" key="1">
    <source>
        <dbReference type="PROSITE-ProRule" id="PRU00339"/>
    </source>
</evidence>
<dbReference type="InterPro" id="IPR019734">
    <property type="entry name" value="TPR_rpt"/>
</dbReference>
<protein>
    <submittedName>
        <fullName evidence="2">Uncharacterized protein</fullName>
    </submittedName>
</protein>